<keyword evidence="1" id="KW-0732">Signal</keyword>
<dbReference type="Pfam" id="PF13517">
    <property type="entry name" value="FG-GAP_3"/>
    <property type="match status" value="3"/>
</dbReference>
<accession>A0A1F6D4L5</accession>
<dbReference type="AlphaFoldDB" id="A0A1F6D4L5"/>
<evidence type="ECO:0000256" key="1">
    <source>
        <dbReference type="ARBA" id="ARBA00022729"/>
    </source>
</evidence>
<dbReference type="InterPro" id="IPR027039">
    <property type="entry name" value="Crtac1"/>
</dbReference>
<feature type="non-terminal residue" evidence="2">
    <location>
        <position position="514"/>
    </location>
</feature>
<proteinExistence type="predicted"/>
<evidence type="ECO:0000313" key="3">
    <source>
        <dbReference type="Proteomes" id="UP000178606"/>
    </source>
</evidence>
<dbReference type="PANTHER" id="PTHR16026">
    <property type="entry name" value="CARTILAGE ACIDIC PROTEIN 1"/>
    <property type="match status" value="1"/>
</dbReference>
<dbReference type="SUPFAM" id="SSF69318">
    <property type="entry name" value="Integrin alpha N-terminal domain"/>
    <property type="match status" value="1"/>
</dbReference>
<gene>
    <name evidence="2" type="ORF">A3F84_22270</name>
</gene>
<dbReference type="PANTHER" id="PTHR16026:SF0">
    <property type="entry name" value="CARTILAGE ACIDIC PROTEIN 1"/>
    <property type="match status" value="1"/>
</dbReference>
<evidence type="ECO:0008006" key="4">
    <source>
        <dbReference type="Google" id="ProtNLM"/>
    </source>
</evidence>
<dbReference type="Gene3D" id="2.130.10.130">
    <property type="entry name" value="Integrin alpha, N-terminal"/>
    <property type="match status" value="3"/>
</dbReference>
<name>A0A1F6D4L5_HANXR</name>
<dbReference type="InterPro" id="IPR028994">
    <property type="entry name" value="Integrin_alpha_N"/>
</dbReference>
<dbReference type="InterPro" id="IPR013517">
    <property type="entry name" value="FG-GAP"/>
</dbReference>
<comment type="caution">
    <text evidence="2">The sequence shown here is derived from an EMBL/GenBank/DDBJ whole genome shotgun (WGS) entry which is preliminary data.</text>
</comment>
<evidence type="ECO:0000313" key="2">
    <source>
        <dbReference type="EMBL" id="OGG56356.1"/>
    </source>
</evidence>
<sequence length="514" mass="55805">MVCASLALVAAGTVLLKRPPEKYVPGERMAGLTETLSRPVPPDYPRVTFVDASQAAGVDFRHFHGTRSTQLPEDMGSGAAWGDYDGDGWLDLYVVNEAGPLTMTPQEVATSPAHNVLYHNNEDGTFADVTAKAGVGHRGCGMGAAWGDYDNDGRPDLFVTNYGENVLYRNNGDGTFIDVSKTAGVAGTKGFWTGAVWGDYNRDGFLDLYVCGYVQYRYDPANIRAKTQQYASLVPASLNPSTYKPERNLLYRNDGDGTFTEVARSAGVENLTGRSLSASWGDFDGDGWPDLYVANDVSDNAMYRNRGDGTFENVSHSAWVADYRGAMGLAVGDWDEDEDIDIFITHWIAQENALYNNMKSEYAGVGAKSGGAMRFVDVADRFGLGQVALDYVGWGTAFTDYDNDGRPDLFVVNGSTFQREDDPSLLVSMRGLLFWNRGPEEGFFEVGAVSGEVFRREVVGRGLAVGDYDNDGDPDAFVVVNGGAGMLLRNDGSTGLTTGGRDRNRWLKVRLVGG</sequence>
<organism evidence="2 3">
    <name type="scientific">Handelsmanbacteria sp. (strain RIFCSPLOWO2_12_FULL_64_10)</name>
    <dbReference type="NCBI Taxonomy" id="1817868"/>
    <lineage>
        <taxon>Bacteria</taxon>
        <taxon>Candidatus Handelsmaniibacteriota</taxon>
    </lineage>
</organism>
<dbReference type="Proteomes" id="UP000178606">
    <property type="component" value="Unassembled WGS sequence"/>
</dbReference>
<protein>
    <recommendedName>
        <fullName evidence="4">ASPIC/UnbV domain-containing protein</fullName>
    </recommendedName>
</protein>
<dbReference type="EMBL" id="MFKF01000034">
    <property type="protein sequence ID" value="OGG56356.1"/>
    <property type="molecule type" value="Genomic_DNA"/>
</dbReference>
<reference evidence="2 3" key="1">
    <citation type="journal article" date="2016" name="Nat. Commun.">
        <title>Thousands of microbial genomes shed light on interconnected biogeochemical processes in an aquifer system.</title>
        <authorList>
            <person name="Anantharaman K."/>
            <person name="Brown C.T."/>
            <person name="Hug L.A."/>
            <person name="Sharon I."/>
            <person name="Castelle C.J."/>
            <person name="Probst A.J."/>
            <person name="Thomas B.C."/>
            <person name="Singh A."/>
            <person name="Wilkins M.J."/>
            <person name="Karaoz U."/>
            <person name="Brodie E.L."/>
            <person name="Williams K.H."/>
            <person name="Hubbard S.S."/>
            <person name="Banfield J.F."/>
        </authorList>
    </citation>
    <scope>NUCLEOTIDE SEQUENCE [LARGE SCALE GENOMIC DNA]</scope>
    <source>
        <strain evidence="3">RIFCSPLOWO2_12_FULL_64_10</strain>
    </source>
</reference>